<proteinExistence type="predicted"/>
<comment type="caution">
    <text evidence="1">The sequence shown here is derived from an EMBL/GenBank/DDBJ whole genome shotgun (WGS) entry which is preliminary data.</text>
</comment>
<dbReference type="Proteomes" id="UP001341840">
    <property type="component" value="Unassembled WGS sequence"/>
</dbReference>
<evidence type="ECO:0000313" key="1">
    <source>
        <dbReference type="EMBL" id="MED6157776.1"/>
    </source>
</evidence>
<reference evidence="1 2" key="1">
    <citation type="journal article" date="2023" name="Plants (Basel)">
        <title>Bridging the Gap: Combining Genomics and Transcriptomics Approaches to Understand Stylosanthes scabra, an Orphan Legume from the Brazilian Caatinga.</title>
        <authorList>
            <person name="Ferreira-Neto J.R.C."/>
            <person name="da Silva M.D."/>
            <person name="Binneck E."/>
            <person name="de Melo N.F."/>
            <person name="da Silva R.H."/>
            <person name="de Melo A.L.T.M."/>
            <person name="Pandolfi V."/>
            <person name="Bustamante F.O."/>
            <person name="Brasileiro-Vidal A.C."/>
            <person name="Benko-Iseppon A.M."/>
        </authorList>
    </citation>
    <scope>NUCLEOTIDE SEQUENCE [LARGE SCALE GENOMIC DNA]</scope>
    <source>
        <tissue evidence="1">Leaves</tissue>
    </source>
</reference>
<gene>
    <name evidence="1" type="ORF">PIB30_026445</name>
</gene>
<keyword evidence="2" id="KW-1185">Reference proteome</keyword>
<dbReference type="EMBL" id="JASCZI010120928">
    <property type="protein sequence ID" value="MED6157776.1"/>
    <property type="molecule type" value="Genomic_DNA"/>
</dbReference>
<evidence type="ECO:0000313" key="2">
    <source>
        <dbReference type="Proteomes" id="UP001341840"/>
    </source>
</evidence>
<sequence>MYEVHNKNGRSMIFNLDVITWRKHQCRRDTQRHQEWPNPAALMCVIGSEPPMPWGASRHTCVGAVSHPCMRDSTCSPKPPVPHLNPAILEQSCHATQPHGTRKKTLKSLKRMKANNMKPIFLQIFYVDSATVDFVIKTQHLGSTSMAARTRLCYSNVWNFVRVE</sequence>
<accession>A0ABU6U9V2</accession>
<name>A0ABU6U9V2_9FABA</name>
<protein>
    <submittedName>
        <fullName evidence="1">Uncharacterized protein</fullName>
    </submittedName>
</protein>
<organism evidence="1 2">
    <name type="scientific">Stylosanthes scabra</name>
    <dbReference type="NCBI Taxonomy" id="79078"/>
    <lineage>
        <taxon>Eukaryota</taxon>
        <taxon>Viridiplantae</taxon>
        <taxon>Streptophyta</taxon>
        <taxon>Embryophyta</taxon>
        <taxon>Tracheophyta</taxon>
        <taxon>Spermatophyta</taxon>
        <taxon>Magnoliopsida</taxon>
        <taxon>eudicotyledons</taxon>
        <taxon>Gunneridae</taxon>
        <taxon>Pentapetalae</taxon>
        <taxon>rosids</taxon>
        <taxon>fabids</taxon>
        <taxon>Fabales</taxon>
        <taxon>Fabaceae</taxon>
        <taxon>Papilionoideae</taxon>
        <taxon>50 kb inversion clade</taxon>
        <taxon>dalbergioids sensu lato</taxon>
        <taxon>Dalbergieae</taxon>
        <taxon>Pterocarpus clade</taxon>
        <taxon>Stylosanthes</taxon>
    </lineage>
</organism>